<comment type="caution">
    <text evidence="1">The sequence shown here is derived from an EMBL/GenBank/DDBJ whole genome shotgun (WGS) entry which is preliminary data.</text>
</comment>
<evidence type="ECO:0000313" key="2">
    <source>
        <dbReference type="Proteomes" id="UP001149079"/>
    </source>
</evidence>
<accession>A0A9W9GY85</accession>
<gene>
    <name evidence="1" type="ORF">N7515_007523</name>
</gene>
<dbReference type="RefSeq" id="XP_056521863.1">
    <property type="nucleotide sequence ID" value="XM_056668267.1"/>
</dbReference>
<name>A0A9W9GY85_9EURO</name>
<reference evidence="1" key="1">
    <citation type="submission" date="2022-11" db="EMBL/GenBank/DDBJ databases">
        <authorList>
            <person name="Petersen C."/>
        </authorList>
    </citation>
    <scope>NUCLEOTIDE SEQUENCE</scope>
    <source>
        <strain evidence="1">IBT 22155</strain>
    </source>
</reference>
<sequence>MHLPAFTASSRRRGITETAIFDEHAKKGLDRWVQHPLTVHDDPVYLDIAKRVLRIDHPAPGDLRTNIESLNESIDNTKDSTFYAAKAEIDKGSDGWLPGSARAEYEAAVKCIRHFETEHEAYKKMLNSGSYYLGHVIAGSGMNL</sequence>
<dbReference type="EMBL" id="JAPQKL010000005">
    <property type="protein sequence ID" value="KAJ5131484.1"/>
    <property type="molecule type" value="Genomic_DNA"/>
</dbReference>
<protein>
    <submittedName>
        <fullName evidence="1">Uncharacterized protein</fullName>
    </submittedName>
</protein>
<evidence type="ECO:0000313" key="1">
    <source>
        <dbReference type="EMBL" id="KAJ5131484.1"/>
    </source>
</evidence>
<dbReference type="Proteomes" id="UP001149079">
    <property type="component" value="Unassembled WGS sequence"/>
</dbReference>
<organism evidence="1 2">
    <name type="scientific">Penicillium bovifimosum</name>
    <dbReference type="NCBI Taxonomy" id="126998"/>
    <lineage>
        <taxon>Eukaryota</taxon>
        <taxon>Fungi</taxon>
        <taxon>Dikarya</taxon>
        <taxon>Ascomycota</taxon>
        <taxon>Pezizomycotina</taxon>
        <taxon>Eurotiomycetes</taxon>
        <taxon>Eurotiomycetidae</taxon>
        <taxon>Eurotiales</taxon>
        <taxon>Aspergillaceae</taxon>
        <taxon>Penicillium</taxon>
    </lineage>
</organism>
<proteinExistence type="predicted"/>
<dbReference type="GeneID" id="81407437"/>
<dbReference type="AlphaFoldDB" id="A0A9W9GY85"/>
<dbReference type="OrthoDB" id="5424209at2759"/>
<reference evidence="1" key="2">
    <citation type="journal article" date="2023" name="IMA Fungus">
        <title>Comparative genomic study of the Penicillium genus elucidates a diverse pangenome and 15 lateral gene transfer events.</title>
        <authorList>
            <person name="Petersen C."/>
            <person name="Sorensen T."/>
            <person name="Nielsen M.R."/>
            <person name="Sondergaard T.E."/>
            <person name="Sorensen J.L."/>
            <person name="Fitzpatrick D.A."/>
            <person name="Frisvad J.C."/>
            <person name="Nielsen K.L."/>
        </authorList>
    </citation>
    <scope>NUCLEOTIDE SEQUENCE</scope>
    <source>
        <strain evidence="1">IBT 22155</strain>
    </source>
</reference>
<keyword evidence="2" id="KW-1185">Reference proteome</keyword>